<evidence type="ECO:0000256" key="1">
    <source>
        <dbReference type="ARBA" id="ARBA00005842"/>
    </source>
</evidence>
<dbReference type="EnsemblPlants" id="AES78072">
    <property type="protein sequence ID" value="AES78072"/>
    <property type="gene ID" value="MTR_7g024230"/>
</dbReference>
<reference evidence="7" key="3">
    <citation type="submission" date="2015-04" db="UniProtKB">
        <authorList>
            <consortium name="EnsemblPlants"/>
        </authorList>
    </citation>
    <scope>IDENTIFICATION</scope>
    <source>
        <strain evidence="7">cv. Jemalong A17</strain>
    </source>
</reference>
<keyword evidence="4" id="KW-0547">Nucleotide-binding</keyword>
<dbReference type="AlphaFoldDB" id="G7KWT3"/>
<dbReference type="GO" id="GO:0052381">
    <property type="term" value="F:tRNA dimethylallyltransferase activity"/>
    <property type="evidence" value="ECO:0000318"/>
    <property type="project" value="GO_Central"/>
</dbReference>
<dbReference type="Gene3D" id="3.40.50.300">
    <property type="entry name" value="P-loop containing nucleotide triphosphate hydrolases"/>
    <property type="match status" value="1"/>
</dbReference>
<dbReference type="HOGENOM" id="CLU_2240617_0_0_1"/>
<dbReference type="PaxDb" id="3880-AES78072"/>
<sequence>MEPTAVNYKLSIYLGAQFLFEFINFNKFQVYKGFDLSPTRYYNMNIVQFHIHFIQKNYCCFIWLDVYFPILFQSLYKRVDQMVEAELEYEIREIFVSGPYCTLGL</sequence>
<evidence type="ECO:0000313" key="6">
    <source>
        <dbReference type="EMBL" id="AES78072.1"/>
    </source>
</evidence>
<dbReference type="PANTHER" id="PTHR11088">
    <property type="entry name" value="TRNA DIMETHYLALLYLTRANSFERASE"/>
    <property type="match status" value="1"/>
</dbReference>
<keyword evidence="8" id="KW-1185">Reference proteome</keyword>
<comment type="similarity">
    <text evidence="1">Belongs to the IPP transferase family.</text>
</comment>
<evidence type="ECO:0000313" key="8">
    <source>
        <dbReference type="Proteomes" id="UP000002051"/>
    </source>
</evidence>
<dbReference type="Proteomes" id="UP000002051">
    <property type="component" value="Unassembled WGS sequence"/>
</dbReference>
<dbReference type="InterPro" id="IPR027417">
    <property type="entry name" value="P-loop_NTPase"/>
</dbReference>
<keyword evidence="5" id="KW-0067">ATP-binding</keyword>
<protein>
    <submittedName>
        <fullName evidence="6 7">Uncharacterized protein</fullName>
    </submittedName>
</protein>
<dbReference type="PANTHER" id="PTHR11088:SF59">
    <property type="entry name" value="ADENYLATE ISOPENTENYLTRANSFERASE"/>
    <property type="match status" value="1"/>
</dbReference>
<gene>
    <name evidence="6" type="ordered locus">MTR_7g024230</name>
</gene>
<dbReference type="GO" id="GO:0005739">
    <property type="term" value="C:mitochondrion"/>
    <property type="evidence" value="ECO:0000318"/>
    <property type="project" value="GO_Central"/>
</dbReference>
<dbReference type="GO" id="GO:0009691">
    <property type="term" value="P:cytokinin biosynthetic process"/>
    <property type="evidence" value="ECO:0000318"/>
    <property type="project" value="GO_Central"/>
</dbReference>
<evidence type="ECO:0000256" key="5">
    <source>
        <dbReference type="ARBA" id="ARBA00022840"/>
    </source>
</evidence>
<evidence type="ECO:0000256" key="3">
    <source>
        <dbReference type="ARBA" id="ARBA00022712"/>
    </source>
</evidence>
<dbReference type="GO" id="GO:0005524">
    <property type="term" value="F:ATP binding"/>
    <property type="evidence" value="ECO:0007669"/>
    <property type="project" value="UniProtKB-KW"/>
</dbReference>
<reference evidence="6 8" key="1">
    <citation type="journal article" date="2011" name="Nature">
        <title>The Medicago genome provides insight into the evolution of rhizobial symbioses.</title>
        <authorList>
            <person name="Young N.D."/>
            <person name="Debelle F."/>
            <person name="Oldroyd G.E."/>
            <person name="Geurts R."/>
            <person name="Cannon S.B."/>
            <person name="Udvardi M.K."/>
            <person name="Benedito V.A."/>
            <person name="Mayer K.F."/>
            <person name="Gouzy J."/>
            <person name="Schoof H."/>
            <person name="Van de Peer Y."/>
            <person name="Proost S."/>
            <person name="Cook D.R."/>
            <person name="Meyers B.C."/>
            <person name="Spannagl M."/>
            <person name="Cheung F."/>
            <person name="De Mita S."/>
            <person name="Krishnakumar V."/>
            <person name="Gundlach H."/>
            <person name="Zhou S."/>
            <person name="Mudge J."/>
            <person name="Bharti A.K."/>
            <person name="Murray J.D."/>
            <person name="Naoumkina M.A."/>
            <person name="Rosen B."/>
            <person name="Silverstein K.A."/>
            <person name="Tang H."/>
            <person name="Rombauts S."/>
            <person name="Zhao P.X."/>
            <person name="Zhou P."/>
            <person name="Barbe V."/>
            <person name="Bardou P."/>
            <person name="Bechner M."/>
            <person name="Bellec A."/>
            <person name="Berger A."/>
            <person name="Berges H."/>
            <person name="Bidwell S."/>
            <person name="Bisseling T."/>
            <person name="Choisne N."/>
            <person name="Couloux A."/>
            <person name="Denny R."/>
            <person name="Deshpande S."/>
            <person name="Dai X."/>
            <person name="Doyle J.J."/>
            <person name="Dudez A.M."/>
            <person name="Farmer A.D."/>
            <person name="Fouteau S."/>
            <person name="Franken C."/>
            <person name="Gibelin C."/>
            <person name="Gish J."/>
            <person name="Goldstein S."/>
            <person name="Gonzalez A.J."/>
            <person name="Green P.J."/>
            <person name="Hallab A."/>
            <person name="Hartog M."/>
            <person name="Hua A."/>
            <person name="Humphray S.J."/>
            <person name="Jeong D.H."/>
            <person name="Jing Y."/>
            <person name="Jocker A."/>
            <person name="Kenton S.M."/>
            <person name="Kim D.J."/>
            <person name="Klee K."/>
            <person name="Lai H."/>
            <person name="Lang C."/>
            <person name="Lin S."/>
            <person name="Macmil S.L."/>
            <person name="Magdelenat G."/>
            <person name="Matthews L."/>
            <person name="McCorrison J."/>
            <person name="Monaghan E.L."/>
            <person name="Mun J.H."/>
            <person name="Najar F.Z."/>
            <person name="Nicholson C."/>
            <person name="Noirot C."/>
            <person name="O'Bleness M."/>
            <person name="Paule C.R."/>
            <person name="Poulain J."/>
            <person name="Prion F."/>
            <person name="Qin B."/>
            <person name="Qu C."/>
            <person name="Retzel E.F."/>
            <person name="Riddle C."/>
            <person name="Sallet E."/>
            <person name="Samain S."/>
            <person name="Samson N."/>
            <person name="Sanders I."/>
            <person name="Saurat O."/>
            <person name="Scarpelli C."/>
            <person name="Schiex T."/>
            <person name="Segurens B."/>
            <person name="Severin A.J."/>
            <person name="Sherrier D.J."/>
            <person name="Shi R."/>
            <person name="Sims S."/>
            <person name="Singer S.R."/>
            <person name="Sinharoy S."/>
            <person name="Sterck L."/>
            <person name="Viollet A."/>
            <person name="Wang B.B."/>
            <person name="Wang K."/>
            <person name="Wang M."/>
            <person name="Wang X."/>
            <person name="Warfsmann J."/>
            <person name="Weissenbach J."/>
            <person name="White D.D."/>
            <person name="White J.D."/>
            <person name="Wiley G.B."/>
            <person name="Wincker P."/>
            <person name="Xing Y."/>
            <person name="Yang L."/>
            <person name="Yao Z."/>
            <person name="Ying F."/>
            <person name="Zhai J."/>
            <person name="Zhou L."/>
            <person name="Zuber A."/>
            <person name="Denarie J."/>
            <person name="Dixon R.A."/>
            <person name="May G.D."/>
            <person name="Schwartz D.C."/>
            <person name="Rogers J."/>
            <person name="Quetier F."/>
            <person name="Town C.D."/>
            <person name="Roe B.A."/>
        </authorList>
    </citation>
    <scope>NUCLEOTIDE SEQUENCE [LARGE SCALE GENOMIC DNA]</scope>
    <source>
        <strain evidence="6">A17</strain>
        <strain evidence="7 8">cv. Jemalong A17</strain>
    </source>
</reference>
<organism evidence="6 8">
    <name type="scientific">Medicago truncatula</name>
    <name type="common">Barrel medic</name>
    <name type="synonym">Medicago tribuloides</name>
    <dbReference type="NCBI Taxonomy" id="3880"/>
    <lineage>
        <taxon>Eukaryota</taxon>
        <taxon>Viridiplantae</taxon>
        <taxon>Streptophyta</taxon>
        <taxon>Embryophyta</taxon>
        <taxon>Tracheophyta</taxon>
        <taxon>Spermatophyta</taxon>
        <taxon>Magnoliopsida</taxon>
        <taxon>eudicotyledons</taxon>
        <taxon>Gunneridae</taxon>
        <taxon>Pentapetalae</taxon>
        <taxon>rosids</taxon>
        <taxon>fabids</taxon>
        <taxon>Fabales</taxon>
        <taxon>Fabaceae</taxon>
        <taxon>Papilionoideae</taxon>
        <taxon>50 kb inversion clade</taxon>
        <taxon>NPAAA clade</taxon>
        <taxon>Hologalegina</taxon>
        <taxon>IRL clade</taxon>
        <taxon>Trifolieae</taxon>
        <taxon>Medicago</taxon>
    </lineage>
</organism>
<dbReference type="Gene3D" id="1.10.287.890">
    <property type="entry name" value="Crystal structure of tRNA isopentenylpyrophosphate transferase (bh2366) domain"/>
    <property type="match status" value="1"/>
</dbReference>
<reference evidence="6 8" key="2">
    <citation type="journal article" date="2014" name="BMC Genomics">
        <title>An improved genome release (version Mt4.0) for the model legume Medicago truncatula.</title>
        <authorList>
            <person name="Tang H."/>
            <person name="Krishnakumar V."/>
            <person name="Bidwell S."/>
            <person name="Rosen B."/>
            <person name="Chan A."/>
            <person name="Zhou S."/>
            <person name="Gentzbittel L."/>
            <person name="Childs K.L."/>
            <person name="Yandell M."/>
            <person name="Gundlach H."/>
            <person name="Mayer K.F."/>
            <person name="Schwartz D.C."/>
            <person name="Town C.D."/>
        </authorList>
    </citation>
    <scope>GENOME REANNOTATION</scope>
    <source>
        <strain evidence="7 8">cv. Jemalong A17</strain>
    </source>
</reference>
<proteinExistence type="inferred from homology"/>
<accession>G7KWT3</accession>
<evidence type="ECO:0000256" key="4">
    <source>
        <dbReference type="ARBA" id="ARBA00022741"/>
    </source>
</evidence>
<keyword evidence="3" id="KW-0203">Cytokinin biosynthesis</keyword>
<name>G7KWT3_MEDTR</name>
<evidence type="ECO:0000256" key="2">
    <source>
        <dbReference type="ARBA" id="ARBA00022679"/>
    </source>
</evidence>
<keyword evidence="2" id="KW-0808">Transferase</keyword>
<dbReference type="EMBL" id="CM001223">
    <property type="protein sequence ID" value="AES78072.1"/>
    <property type="molecule type" value="Genomic_DNA"/>
</dbReference>
<dbReference type="InterPro" id="IPR039657">
    <property type="entry name" value="Dimethylallyltransferase"/>
</dbReference>
<dbReference type="STRING" id="3880.G7KWT3"/>
<dbReference type="GO" id="GO:0006400">
    <property type="term" value="P:tRNA modification"/>
    <property type="evidence" value="ECO:0000318"/>
    <property type="project" value="GO_Central"/>
</dbReference>
<evidence type="ECO:0000313" key="7">
    <source>
        <dbReference type="EnsemblPlants" id="AES78072"/>
    </source>
</evidence>